<evidence type="ECO:0000256" key="1">
    <source>
        <dbReference type="ARBA" id="ARBA00011028"/>
    </source>
</evidence>
<keyword evidence="4" id="KW-0175">Coiled coil</keyword>
<dbReference type="PANTHER" id="PTHR42953:SF3">
    <property type="entry name" value="HIGH-AFFINITY ZINC UPTAKE SYSTEM PROTEIN ZNUA"/>
    <property type="match status" value="1"/>
</dbReference>
<name>A0AAU7V9L0_9ACTO</name>
<feature type="signal peptide" evidence="5">
    <location>
        <begin position="1"/>
        <end position="29"/>
    </location>
</feature>
<protein>
    <submittedName>
        <fullName evidence="6">Metal ABC transporter substrate-binding protein</fullName>
    </submittedName>
</protein>
<dbReference type="SUPFAM" id="SSF53807">
    <property type="entry name" value="Helical backbone' metal receptor"/>
    <property type="match status" value="1"/>
</dbReference>
<proteinExistence type="inferred from homology"/>
<evidence type="ECO:0000256" key="4">
    <source>
        <dbReference type="SAM" id="Coils"/>
    </source>
</evidence>
<sequence>MRKLYKSVLAVAVGSLGLGLLSACSDAGAQSESSDATGDQVSVATSIYPMTFLAEQVVGDSGRVIDLAPTSGEAHDLELSPRQVSDLMKADVALYLGDGFQPPVEQAVAQRDGASVDALQVVSEGELRSGDPHIWLSPELMSQVAGSLADQLAQVDPDHADQFQANAERLQQELGQLDQEYRTALAGCAAGSLLTSHEAFGYLADRYGFEQHGVMGINPETEPSPKRLQEVQQLVKAEGIDSLFIEAGDSSGQKLAEILELTPKELHTLESKPEGMDYFEAMRANLEALTNGLGCAAG</sequence>
<feature type="chain" id="PRO_5043750548" evidence="5">
    <location>
        <begin position="30"/>
        <end position="298"/>
    </location>
</feature>
<keyword evidence="3 5" id="KW-0732">Signal</keyword>
<evidence type="ECO:0000313" key="6">
    <source>
        <dbReference type="EMBL" id="XBW07977.1"/>
    </source>
</evidence>
<dbReference type="InterPro" id="IPR006127">
    <property type="entry name" value="ZnuA-like"/>
</dbReference>
<dbReference type="EMBL" id="CP138335">
    <property type="protein sequence ID" value="XBW07977.1"/>
    <property type="molecule type" value="Genomic_DNA"/>
</dbReference>
<keyword evidence="2" id="KW-0813">Transport</keyword>
<gene>
    <name evidence="6" type="ORF">SAC06_10105</name>
</gene>
<dbReference type="GO" id="GO:0030001">
    <property type="term" value="P:metal ion transport"/>
    <property type="evidence" value="ECO:0007669"/>
    <property type="project" value="InterPro"/>
</dbReference>
<reference evidence="6" key="1">
    <citation type="submission" date="2023-11" db="EMBL/GenBank/DDBJ databases">
        <title>Scrofimicrobium hongkongense sp. nov., isolated from a patient with peritonitis.</title>
        <authorList>
            <person name="Lao H.Y."/>
            <person name="Wong A.Y.P."/>
            <person name="Ng T.L."/>
            <person name="Wong R.Y.L."/>
            <person name="Yau M.C.Y."/>
            <person name="Lam J.Y.W."/>
            <person name="Siu G.K.H."/>
        </authorList>
    </citation>
    <scope>NUCLEOTIDE SEQUENCE</scope>
    <source>
        <strain evidence="6">R131</strain>
    </source>
</reference>
<evidence type="ECO:0000256" key="3">
    <source>
        <dbReference type="ARBA" id="ARBA00022729"/>
    </source>
</evidence>
<feature type="coiled-coil region" evidence="4">
    <location>
        <begin position="160"/>
        <end position="187"/>
    </location>
</feature>
<organism evidence="6">
    <name type="scientific">Scrofimicrobium appendicitidis</name>
    <dbReference type="NCBI Taxonomy" id="3079930"/>
    <lineage>
        <taxon>Bacteria</taxon>
        <taxon>Bacillati</taxon>
        <taxon>Actinomycetota</taxon>
        <taxon>Actinomycetes</taxon>
        <taxon>Actinomycetales</taxon>
        <taxon>Actinomycetaceae</taxon>
        <taxon>Scrofimicrobium</taxon>
    </lineage>
</organism>
<dbReference type="RefSeq" id="WP_350258177.1">
    <property type="nucleotide sequence ID" value="NZ_CP138335.1"/>
</dbReference>
<dbReference type="Gene3D" id="3.40.50.1980">
    <property type="entry name" value="Nitrogenase molybdenum iron protein domain"/>
    <property type="match status" value="2"/>
</dbReference>
<evidence type="ECO:0000256" key="5">
    <source>
        <dbReference type="SAM" id="SignalP"/>
    </source>
</evidence>
<dbReference type="GO" id="GO:0046872">
    <property type="term" value="F:metal ion binding"/>
    <property type="evidence" value="ECO:0007669"/>
    <property type="project" value="InterPro"/>
</dbReference>
<accession>A0AAU7V9L0</accession>
<dbReference type="Pfam" id="PF01297">
    <property type="entry name" value="ZnuA"/>
    <property type="match status" value="1"/>
</dbReference>
<dbReference type="InterPro" id="IPR050492">
    <property type="entry name" value="Bact_metal-bind_prot9"/>
</dbReference>
<dbReference type="PROSITE" id="PS51257">
    <property type="entry name" value="PROKAR_LIPOPROTEIN"/>
    <property type="match status" value="1"/>
</dbReference>
<dbReference type="KEGG" id="sapp:SAC06_10105"/>
<comment type="similarity">
    <text evidence="1">Belongs to the bacterial solute-binding protein 9 family.</text>
</comment>
<dbReference type="AlphaFoldDB" id="A0AAU7V9L0"/>
<dbReference type="PANTHER" id="PTHR42953">
    <property type="entry name" value="HIGH-AFFINITY ZINC UPTAKE SYSTEM PROTEIN ZNUA-RELATED"/>
    <property type="match status" value="1"/>
</dbReference>
<evidence type="ECO:0000256" key="2">
    <source>
        <dbReference type="ARBA" id="ARBA00022448"/>
    </source>
</evidence>